<dbReference type="GO" id="GO:0004315">
    <property type="term" value="F:3-oxoacyl-[acyl-carrier-protein] synthase activity"/>
    <property type="evidence" value="ECO:0007669"/>
    <property type="project" value="TreeGrafter"/>
</dbReference>
<name>A0A0D5NP49_9BACL</name>
<organism evidence="5 6">
    <name type="scientific">Paenibacillus beijingensis</name>
    <dbReference type="NCBI Taxonomy" id="1126833"/>
    <lineage>
        <taxon>Bacteria</taxon>
        <taxon>Bacillati</taxon>
        <taxon>Bacillota</taxon>
        <taxon>Bacilli</taxon>
        <taxon>Bacillales</taxon>
        <taxon>Paenibacillaceae</taxon>
        <taxon>Paenibacillus</taxon>
    </lineage>
</organism>
<feature type="domain" description="Ketosynthase family 3 (KS3)" evidence="4">
    <location>
        <begin position="3"/>
        <end position="411"/>
    </location>
</feature>
<dbReference type="InterPro" id="IPR000794">
    <property type="entry name" value="Beta-ketoacyl_synthase"/>
</dbReference>
<dbReference type="SUPFAM" id="SSF53901">
    <property type="entry name" value="Thiolase-like"/>
    <property type="match status" value="2"/>
</dbReference>
<dbReference type="AlphaFoldDB" id="A0A0D5NP49"/>
<dbReference type="PATRIC" id="fig|1126833.4.peg.5345"/>
<reference evidence="6" key="2">
    <citation type="submission" date="2015-03" db="EMBL/GenBank/DDBJ databases">
        <title>Genome sequence of Paenibacillus beijingensis strain DSM 24997T.</title>
        <authorList>
            <person name="Kwak Y."/>
            <person name="Shin J.-H."/>
        </authorList>
    </citation>
    <scope>NUCLEOTIDE SEQUENCE [LARGE SCALE GENOMIC DNA]</scope>
    <source>
        <strain evidence="6">DSM 24997</strain>
    </source>
</reference>
<dbReference type="NCBIfam" id="NF005589">
    <property type="entry name" value="PRK07314.1"/>
    <property type="match status" value="1"/>
</dbReference>
<evidence type="ECO:0000313" key="5">
    <source>
        <dbReference type="EMBL" id="AJY77099.1"/>
    </source>
</evidence>
<keyword evidence="2 3" id="KW-0808">Transferase</keyword>
<dbReference type="PANTHER" id="PTHR11712:SF336">
    <property type="entry name" value="3-OXOACYL-[ACYL-CARRIER-PROTEIN] SYNTHASE, MITOCHONDRIAL"/>
    <property type="match status" value="1"/>
</dbReference>
<evidence type="ECO:0000256" key="3">
    <source>
        <dbReference type="RuleBase" id="RU003694"/>
    </source>
</evidence>
<dbReference type="OrthoDB" id="9808669at2"/>
<dbReference type="STRING" id="1126833.VN24_24300"/>
<evidence type="ECO:0000256" key="1">
    <source>
        <dbReference type="ARBA" id="ARBA00008467"/>
    </source>
</evidence>
<dbReference type="KEGG" id="pbj:VN24_24300"/>
<dbReference type="Pfam" id="PF02801">
    <property type="entry name" value="Ketoacyl-synt_C"/>
    <property type="match status" value="1"/>
</dbReference>
<dbReference type="Pfam" id="PF00109">
    <property type="entry name" value="ketoacyl-synt"/>
    <property type="match status" value="1"/>
</dbReference>
<dbReference type="PROSITE" id="PS52004">
    <property type="entry name" value="KS3_2"/>
    <property type="match status" value="1"/>
</dbReference>
<dbReference type="InterPro" id="IPR014030">
    <property type="entry name" value="Ketoacyl_synth_N"/>
</dbReference>
<comment type="similarity">
    <text evidence="1 3">Belongs to the thiolase-like superfamily. Beta-ketoacyl-ACP synthases family.</text>
</comment>
<dbReference type="InterPro" id="IPR014031">
    <property type="entry name" value="Ketoacyl_synth_C"/>
</dbReference>
<dbReference type="SMART" id="SM00825">
    <property type="entry name" value="PKS_KS"/>
    <property type="match status" value="1"/>
</dbReference>
<dbReference type="CDD" id="cd00834">
    <property type="entry name" value="KAS_I_II"/>
    <property type="match status" value="1"/>
</dbReference>
<dbReference type="Proteomes" id="UP000032633">
    <property type="component" value="Chromosome"/>
</dbReference>
<protein>
    <submittedName>
        <fullName evidence="5">3-oxoacyl-ACP synthase</fullName>
    </submittedName>
</protein>
<dbReference type="HOGENOM" id="CLU_000022_69_2_9"/>
<dbReference type="InterPro" id="IPR016039">
    <property type="entry name" value="Thiolase-like"/>
</dbReference>
<dbReference type="EMBL" id="CP011058">
    <property type="protein sequence ID" value="AJY77099.1"/>
    <property type="molecule type" value="Genomic_DNA"/>
</dbReference>
<evidence type="ECO:0000259" key="4">
    <source>
        <dbReference type="PROSITE" id="PS52004"/>
    </source>
</evidence>
<dbReference type="PANTHER" id="PTHR11712">
    <property type="entry name" value="POLYKETIDE SYNTHASE-RELATED"/>
    <property type="match status" value="1"/>
</dbReference>
<dbReference type="InterPro" id="IPR020841">
    <property type="entry name" value="PKS_Beta-ketoAc_synthase_dom"/>
</dbReference>
<reference evidence="5 6" key="1">
    <citation type="journal article" date="2015" name="J. Biotechnol.">
        <title>Complete genome sequence of Paenibacillus beijingensis 7188(T) (=DSM 24997(T)), a novel rhizobacterium from jujube garden soil.</title>
        <authorList>
            <person name="Kwak Y."/>
            <person name="Shin J.H."/>
        </authorList>
    </citation>
    <scope>NUCLEOTIDE SEQUENCE [LARGE SCALE GENOMIC DNA]</scope>
    <source>
        <strain evidence="5 6">DSM 24997</strain>
    </source>
</reference>
<gene>
    <name evidence="5" type="ORF">VN24_24300</name>
</gene>
<evidence type="ECO:0000313" key="6">
    <source>
        <dbReference type="Proteomes" id="UP000032633"/>
    </source>
</evidence>
<dbReference type="GO" id="GO:0005829">
    <property type="term" value="C:cytosol"/>
    <property type="evidence" value="ECO:0007669"/>
    <property type="project" value="TreeGrafter"/>
</dbReference>
<accession>A0A0D5NP49</accession>
<dbReference type="GO" id="GO:0006633">
    <property type="term" value="P:fatty acid biosynthetic process"/>
    <property type="evidence" value="ECO:0007669"/>
    <property type="project" value="TreeGrafter"/>
</dbReference>
<dbReference type="FunFam" id="3.40.47.10:FF:000018">
    <property type="entry name" value="3-oxoacyl-[acyl-carrier-protein] synthase 2"/>
    <property type="match status" value="1"/>
</dbReference>
<sequence>MSGKRAVITGIGCITPIGTGASGMWEGVRRGESAVKGIDRFAPVGLQSRIAAQVSGFNPTDYMDKSSAHRMDRYSQLAVAAGALALKDAGLSVDRGFAEPERAGIFMGSALGGIAYADEQSGQFQASGIRSLSPTLGFSVFGGAASCNMAMEFGFTGPNETNAMSCASGAVAIGRALQAIRRGEADVILAGGAEAPLSPLAFGAYDRLGTMSVRNDEPGLASRPFDRNRDGFVMGEGSAVLVIEEEGHARARGARIIAELAGFAVSSDAHQMDSPLPCGTQAARALRQALLDADMVPEEVGYINAHGSSTQLSDVTESKVIRTVFGSRPVKVSGTKGLYGHPLGASGAIEAAITCLALRDGWLPPTANLQEPDNEAELELVIQEGREANIAAALSNSYGFGGINATLAFRRR</sequence>
<dbReference type="RefSeq" id="WP_045672524.1">
    <property type="nucleotide sequence ID" value="NZ_CP011058.1"/>
</dbReference>
<dbReference type="Gene3D" id="3.40.47.10">
    <property type="match status" value="2"/>
</dbReference>
<evidence type="ECO:0000256" key="2">
    <source>
        <dbReference type="ARBA" id="ARBA00022679"/>
    </source>
</evidence>
<keyword evidence="6" id="KW-1185">Reference proteome</keyword>
<proteinExistence type="inferred from homology"/>